<dbReference type="Proteomes" id="UP001589854">
    <property type="component" value="Unassembled WGS sequence"/>
</dbReference>
<dbReference type="InterPro" id="IPR016977">
    <property type="entry name" value="ComGF"/>
</dbReference>
<dbReference type="EMBL" id="JBHLVO010000001">
    <property type="protein sequence ID" value="MFC0269979.1"/>
    <property type="molecule type" value="Genomic_DNA"/>
</dbReference>
<dbReference type="NCBIfam" id="NF041002">
    <property type="entry name" value="pilin_ComGF"/>
    <property type="match status" value="1"/>
</dbReference>
<keyword evidence="1" id="KW-0812">Transmembrane</keyword>
<dbReference type="RefSeq" id="WP_378930340.1">
    <property type="nucleotide sequence ID" value="NZ_JBHLVO010000001.1"/>
</dbReference>
<accession>A0ABV6G9V1</accession>
<protein>
    <submittedName>
        <fullName evidence="2">Competence type IV pilus minor pilin ComGF</fullName>
    </submittedName>
</protein>
<proteinExistence type="predicted"/>
<reference evidence="2 3" key="1">
    <citation type="submission" date="2024-09" db="EMBL/GenBank/DDBJ databases">
        <authorList>
            <person name="Sun Q."/>
            <person name="Mori K."/>
        </authorList>
    </citation>
    <scope>NUCLEOTIDE SEQUENCE [LARGE SCALE GENOMIC DNA]</scope>
    <source>
        <strain evidence="2 3">CCM 7228</strain>
    </source>
</reference>
<evidence type="ECO:0000256" key="1">
    <source>
        <dbReference type="SAM" id="Phobius"/>
    </source>
</evidence>
<comment type="caution">
    <text evidence="2">The sequence shown here is derived from an EMBL/GenBank/DDBJ whole genome shotgun (WGS) entry which is preliminary data.</text>
</comment>
<organism evidence="2 3">
    <name type="scientific">Metabacillus herbersteinensis</name>
    <dbReference type="NCBI Taxonomy" id="283816"/>
    <lineage>
        <taxon>Bacteria</taxon>
        <taxon>Bacillati</taxon>
        <taxon>Bacillota</taxon>
        <taxon>Bacilli</taxon>
        <taxon>Bacillales</taxon>
        <taxon>Bacillaceae</taxon>
        <taxon>Metabacillus</taxon>
    </lineage>
</organism>
<keyword evidence="1" id="KW-0472">Membrane</keyword>
<evidence type="ECO:0000313" key="3">
    <source>
        <dbReference type="Proteomes" id="UP001589854"/>
    </source>
</evidence>
<keyword evidence="1" id="KW-1133">Transmembrane helix</keyword>
<dbReference type="Pfam" id="PF15980">
    <property type="entry name" value="ComGF"/>
    <property type="match status" value="1"/>
</dbReference>
<evidence type="ECO:0000313" key="2">
    <source>
        <dbReference type="EMBL" id="MFC0269979.1"/>
    </source>
</evidence>
<sequence length="164" mass="18831">MQKHVLAGKTIITKRKNSVSLPHNNQAGYSFINLLLSLVIYFTIISSFALILHFVSTQTNYPDDLKPFEWDVFLIQLQRELSEASNIETTTNELTFQNNQGETVTFHQYQDLLRRQVEGRGHEIVLLQVKESTFTKENTGVTLKVVSTAGKNFTFTFRSMKELN</sequence>
<keyword evidence="3" id="KW-1185">Reference proteome</keyword>
<gene>
    <name evidence="2" type="primary">comGF</name>
    <name evidence="2" type="ORF">ACFFIX_00710</name>
</gene>
<name>A0ABV6G9V1_9BACI</name>
<feature type="transmembrane region" description="Helical" evidence="1">
    <location>
        <begin position="31"/>
        <end position="55"/>
    </location>
</feature>